<feature type="transmembrane region" description="Helical" evidence="8">
    <location>
        <begin position="314"/>
        <end position="336"/>
    </location>
</feature>
<feature type="domain" description="Major facilitator superfamily (MFS) profile" evidence="9">
    <location>
        <begin position="31"/>
        <end position="494"/>
    </location>
</feature>
<keyword evidence="6 8" id="KW-1133">Transmembrane helix</keyword>
<dbReference type="Gene3D" id="1.20.1720.10">
    <property type="entry name" value="Multidrug resistance protein D"/>
    <property type="match status" value="1"/>
</dbReference>
<evidence type="ECO:0000256" key="6">
    <source>
        <dbReference type="ARBA" id="ARBA00022989"/>
    </source>
</evidence>
<dbReference type="EMBL" id="QGDD01000011">
    <property type="protein sequence ID" value="PWN01091.1"/>
    <property type="molecule type" value="Genomic_DNA"/>
</dbReference>
<evidence type="ECO:0000313" key="11">
    <source>
        <dbReference type="Proteomes" id="UP000245507"/>
    </source>
</evidence>
<keyword evidence="5 8" id="KW-0812">Transmembrane</keyword>
<feature type="transmembrane region" description="Helical" evidence="8">
    <location>
        <begin position="420"/>
        <end position="440"/>
    </location>
</feature>
<feature type="transmembrane region" description="Helical" evidence="8">
    <location>
        <begin position="185"/>
        <end position="205"/>
    </location>
</feature>
<comment type="caution">
    <text evidence="10">The sequence shown here is derived from an EMBL/GenBank/DDBJ whole genome shotgun (WGS) entry which is preliminary data.</text>
</comment>
<feature type="transmembrane region" description="Helical" evidence="8">
    <location>
        <begin position="155"/>
        <end position="173"/>
    </location>
</feature>
<sequence length="512" mass="53619">MVVGGKWLGRTVTQTSTPAAGTPSDVRPWPALAALCIGFFMILVDMTIVTVATPDIIVELDASQNAVLWVTSAYLLAYAVPVLITGRLGDRYGPKWLYLIGLAVFTVASLWCGLSGSIEMLIAARVLQGVGAALITPQTMAVITRIFPAERRGQAMALWGATAGVATLVGPILGGVLVDAFGWEWIFYINVPIGLVALYLNWRLVPVLSTNDHRFDWLGVALSGAAMFALVFGIQNGEQRAWDGVVWALIVGGLALFVLFVLWQARNRQEPLVPLGMFADRNFSVSNLGISCMGFAAVAMGFPLMLYAQLVRGLSALEASLLMVPMAVVSLVMAPVVGRFTDKVHPRLLTATGFGLAAAGVFWVGHALAPETPYWEILVPMGVLGLGMSGVWAPLAATATRNLPMHQAGAGAGVYNATRLVGSVIGSAGIAVLLDSRLIANGLGAGGGPEAAGQSLPEQVYAPFSEAMSEAMLLPAAVLALGFVAVLFFEAPRHFGAASPAASTPPVAAPVE</sequence>
<dbReference type="SUPFAM" id="SSF103473">
    <property type="entry name" value="MFS general substrate transporter"/>
    <property type="match status" value="1"/>
</dbReference>
<dbReference type="Proteomes" id="UP000245507">
    <property type="component" value="Unassembled WGS sequence"/>
</dbReference>
<dbReference type="Pfam" id="PF07690">
    <property type="entry name" value="MFS_1"/>
    <property type="match status" value="2"/>
</dbReference>
<proteinExistence type="inferred from homology"/>
<dbReference type="PROSITE" id="PS50850">
    <property type="entry name" value="MFS"/>
    <property type="match status" value="1"/>
</dbReference>
<comment type="subcellular location">
    <subcellularLocation>
        <location evidence="1">Cell membrane</location>
        <topology evidence="1">Multi-pass membrane protein</topology>
    </subcellularLocation>
</comment>
<dbReference type="NCBIfam" id="TIGR00711">
    <property type="entry name" value="efflux_EmrB"/>
    <property type="match status" value="1"/>
</dbReference>
<accession>A0A316TC55</accession>
<dbReference type="AlphaFoldDB" id="A0A316TC55"/>
<evidence type="ECO:0000256" key="4">
    <source>
        <dbReference type="ARBA" id="ARBA00022475"/>
    </source>
</evidence>
<dbReference type="PRINTS" id="PR01036">
    <property type="entry name" value="TCRTETB"/>
</dbReference>
<feature type="transmembrane region" description="Helical" evidence="8">
    <location>
        <begin position="122"/>
        <end position="143"/>
    </location>
</feature>
<keyword evidence="11" id="KW-1185">Reference proteome</keyword>
<feature type="transmembrane region" description="Helical" evidence="8">
    <location>
        <begin position="348"/>
        <end position="365"/>
    </location>
</feature>
<gene>
    <name evidence="10" type="ORF">DJ010_19755</name>
</gene>
<reference evidence="10 11" key="1">
    <citation type="submission" date="2018-05" db="EMBL/GenBank/DDBJ databases">
        <title>Nocardioides silvaticus genome.</title>
        <authorList>
            <person name="Li C."/>
            <person name="Wang G."/>
        </authorList>
    </citation>
    <scope>NUCLEOTIDE SEQUENCE [LARGE SCALE GENOMIC DNA]</scope>
    <source>
        <strain evidence="10 11">CCTCC AB 2018079</strain>
    </source>
</reference>
<dbReference type="PANTHER" id="PTHR42718:SF42">
    <property type="entry name" value="EXPORT PROTEIN"/>
    <property type="match status" value="1"/>
</dbReference>
<feature type="transmembrane region" description="Helical" evidence="8">
    <location>
        <begin position="377"/>
        <end position="399"/>
    </location>
</feature>
<dbReference type="InterPro" id="IPR011701">
    <property type="entry name" value="MFS"/>
</dbReference>
<feature type="transmembrane region" description="Helical" evidence="8">
    <location>
        <begin position="32"/>
        <end position="54"/>
    </location>
</feature>
<keyword evidence="7 8" id="KW-0472">Membrane</keyword>
<dbReference type="OrthoDB" id="7375466at2"/>
<dbReference type="GO" id="GO:0022857">
    <property type="term" value="F:transmembrane transporter activity"/>
    <property type="evidence" value="ECO:0007669"/>
    <property type="project" value="InterPro"/>
</dbReference>
<protein>
    <submittedName>
        <fullName evidence="10">MFS transporter</fullName>
    </submittedName>
</protein>
<dbReference type="PANTHER" id="PTHR42718">
    <property type="entry name" value="MAJOR FACILITATOR SUPERFAMILY MULTIDRUG TRANSPORTER MFSC"/>
    <property type="match status" value="1"/>
</dbReference>
<feature type="transmembrane region" description="Helical" evidence="8">
    <location>
        <begin position="217"/>
        <end position="234"/>
    </location>
</feature>
<feature type="transmembrane region" description="Helical" evidence="8">
    <location>
        <begin position="471"/>
        <end position="489"/>
    </location>
</feature>
<dbReference type="CDD" id="cd17321">
    <property type="entry name" value="MFS_MMR_MDR_like"/>
    <property type="match status" value="1"/>
</dbReference>
<evidence type="ECO:0000256" key="2">
    <source>
        <dbReference type="ARBA" id="ARBA00008537"/>
    </source>
</evidence>
<evidence type="ECO:0000256" key="8">
    <source>
        <dbReference type="SAM" id="Phobius"/>
    </source>
</evidence>
<dbReference type="InterPro" id="IPR020846">
    <property type="entry name" value="MFS_dom"/>
</dbReference>
<feature type="transmembrane region" description="Helical" evidence="8">
    <location>
        <begin position="246"/>
        <end position="265"/>
    </location>
</feature>
<dbReference type="InterPro" id="IPR036259">
    <property type="entry name" value="MFS_trans_sf"/>
</dbReference>
<evidence type="ECO:0000256" key="3">
    <source>
        <dbReference type="ARBA" id="ARBA00022448"/>
    </source>
</evidence>
<dbReference type="GO" id="GO:0005886">
    <property type="term" value="C:plasma membrane"/>
    <property type="evidence" value="ECO:0007669"/>
    <property type="project" value="UniProtKB-SubCell"/>
</dbReference>
<name>A0A316TC55_9ACTN</name>
<evidence type="ECO:0000256" key="5">
    <source>
        <dbReference type="ARBA" id="ARBA00022692"/>
    </source>
</evidence>
<evidence type="ECO:0000256" key="1">
    <source>
        <dbReference type="ARBA" id="ARBA00004651"/>
    </source>
</evidence>
<keyword evidence="4" id="KW-1003">Cell membrane</keyword>
<feature type="transmembrane region" description="Helical" evidence="8">
    <location>
        <begin position="66"/>
        <end position="84"/>
    </location>
</feature>
<dbReference type="FunFam" id="1.20.1720.10:FF:000021">
    <property type="entry name" value="Drug resistance transporter, EmrB/QacA subfamily"/>
    <property type="match status" value="1"/>
</dbReference>
<dbReference type="Gene3D" id="1.20.1250.20">
    <property type="entry name" value="MFS general substrate transporter like domains"/>
    <property type="match status" value="1"/>
</dbReference>
<evidence type="ECO:0000313" key="10">
    <source>
        <dbReference type="EMBL" id="PWN01091.1"/>
    </source>
</evidence>
<organism evidence="10 11">
    <name type="scientific">Nocardioides silvaticus</name>
    <dbReference type="NCBI Taxonomy" id="2201891"/>
    <lineage>
        <taxon>Bacteria</taxon>
        <taxon>Bacillati</taxon>
        <taxon>Actinomycetota</taxon>
        <taxon>Actinomycetes</taxon>
        <taxon>Propionibacteriales</taxon>
        <taxon>Nocardioidaceae</taxon>
        <taxon>Nocardioides</taxon>
    </lineage>
</organism>
<evidence type="ECO:0000259" key="9">
    <source>
        <dbReference type="PROSITE" id="PS50850"/>
    </source>
</evidence>
<keyword evidence="3" id="KW-0813">Transport</keyword>
<comment type="similarity">
    <text evidence="2">Belongs to the major facilitator superfamily. EmrB family.</text>
</comment>
<feature type="transmembrane region" description="Helical" evidence="8">
    <location>
        <begin position="285"/>
        <end position="308"/>
    </location>
</feature>
<evidence type="ECO:0000256" key="7">
    <source>
        <dbReference type="ARBA" id="ARBA00023136"/>
    </source>
</evidence>
<dbReference type="InterPro" id="IPR004638">
    <property type="entry name" value="EmrB-like"/>
</dbReference>
<feature type="transmembrane region" description="Helical" evidence="8">
    <location>
        <begin position="96"/>
        <end position="116"/>
    </location>
</feature>